<keyword evidence="3" id="KW-1185">Reference proteome</keyword>
<evidence type="ECO:0000313" key="2">
    <source>
        <dbReference type="EnsemblMetazoa" id="ACUA012876-PA"/>
    </source>
</evidence>
<dbReference type="AlphaFoldDB" id="A0A182M9M2"/>
<dbReference type="EnsemblMetazoa" id="ACUA012876-RA">
    <property type="protein sequence ID" value="ACUA012876-PA"/>
    <property type="gene ID" value="ACUA012876"/>
</dbReference>
<dbReference type="VEuPathDB" id="VectorBase:ACUA012876"/>
<accession>A0A182M9M2</accession>
<sequence>MNGFVLCISGFATSATHSASKGSAALSDFARLCSDGARRGDGDTFFTIWPNHCSGLGSGDAVSIGTTTLEEVDVLEAPTIVSVVTGNPPLAGIVTVVVLLLVLLPILLILWIVLLLVLLPRADKSSVCCLFRGDTDRGGIEGTTDKVGSAGGTISLGPFLASSPGTNGRNCRALWCTRFEESALPFSIGRKIVYSQRHLTFERRGRSNLRKSTEASLTFQHRRCRMWSLDCERVVGFLGIVVLLWGYNRRIRCTCQPFRHRLLPKRPSTGESGVFHVKRHRHATLFIATLLALQAYGKRASHRMGKPFAGIFSGQKPVAHPTTRRSIATNVTEASFMIAIRRTERNLFDGLIYDQSLSVILNYTQPITANM</sequence>
<proteinExistence type="predicted"/>
<dbReference type="Proteomes" id="UP000075883">
    <property type="component" value="Unassembled WGS sequence"/>
</dbReference>
<name>A0A182M9M2_9DIPT</name>
<protein>
    <submittedName>
        <fullName evidence="2">Uncharacterized protein</fullName>
    </submittedName>
</protein>
<keyword evidence="1" id="KW-0812">Transmembrane</keyword>
<keyword evidence="1" id="KW-1133">Transmembrane helix</keyword>
<organism evidence="2 3">
    <name type="scientific">Anopheles culicifacies</name>
    <dbReference type="NCBI Taxonomy" id="139723"/>
    <lineage>
        <taxon>Eukaryota</taxon>
        <taxon>Metazoa</taxon>
        <taxon>Ecdysozoa</taxon>
        <taxon>Arthropoda</taxon>
        <taxon>Hexapoda</taxon>
        <taxon>Insecta</taxon>
        <taxon>Pterygota</taxon>
        <taxon>Neoptera</taxon>
        <taxon>Endopterygota</taxon>
        <taxon>Diptera</taxon>
        <taxon>Nematocera</taxon>
        <taxon>Culicoidea</taxon>
        <taxon>Culicidae</taxon>
        <taxon>Anophelinae</taxon>
        <taxon>Anopheles</taxon>
        <taxon>culicifacies species complex</taxon>
    </lineage>
</organism>
<reference evidence="2" key="2">
    <citation type="submission" date="2020-05" db="UniProtKB">
        <authorList>
            <consortium name="EnsemblMetazoa"/>
        </authorList>
    </citation>
    <scope>IDENTIFICATION</scope>
    <source>
        <strain evidence="2">A-37</strain>
    </source>
</reference>
<evidence type="ECO:0000256" key="1">
    <source>
        <dbReference type="SAM" id="Phobius"/>
    </source>
</evidence>
<reference evidence="3" key="1">
    <citation type="submission" date="2013-09" db="EMBL/GenBank/DDBJ databases">
        <title>The Genome Sequence of Anopheles culicifacies species A.</title>
        <authorList>
            <consortium name="The Broad Institute Genomics Platform"/>
            <person name="Neafsey D.E."/>
            <person name="Besansky N."/>
            <person name="Howell P."/>
            <person name="Walton C."/>
            <person name="Young S.K."/>
            <person name="Zeng Q."/>
            <person name="Gargeya S."/>
            <person name="Fitzgerald M."/>
            <person name="Haas B."/>
            <person name="Abouelleil A."/>
            <person name="Allen A.W."/>
            <person name="Alvarado L."/>
            <person name="Arachchi H.M."/>
            <person name="Berlin A.M."/>
            <person name="Chapman S.B."/>
            <person name="Gainer-Dewar J."/>
            <person name="Goldberg J."/>
            <person name="Griggs A."/>
            <person name="Gujja S."/>
            <person name="Hansen M."/>
            <person name="Howarth C."/>
            <person name="Imamovic A."/>
            <person name="Ireland A."/>
            <person name="Larimer J."/>
            <person name="McCowan C."/>
            <person name="Murphy C."/>
            <person name="Pearson M."/>
            <person name="Poon T.W."/>
            <person name="Priest M."/>
            <person name="Roberts A."/>
            <person name="Saif S."/>
            <person name="Shea T."/>
            <person name="Sisk P."/>
            <person name="Sykes S."/>
            <person name="Wortman J."/>
            <person name="Nusbaum C."/>
            <person name="Birren B."/>
        </authorList>
    </citation>
    <scope>NUCLEOTIDE SEQUENCE [LARGE SCALE GENOMIC DNA]</scope>
    <source>
        <strain evidence="3">A-37</strain>
    </source>
</reference>
<evidence type="ECO:0000313" key="3">
    <source>
        <dbReference type="Proteomes" id="UP000075883"/>
    </source>
</evidence>
<keyword evidence="1" id="KW-0472">Membrane</keyword>
<dbReference type="EMBL" id="AXCM01000374">
    <property type="status" value="NOT_ANNOTATED_CDS"/>
    <property type="molecule type" value="Genomic_DNA"/>
</dbReference>
<feature type="transmembrane region" description="Helical" evidence="1">
    <location>
        <begin position="90"/>
        <end position="117"/>
    </location>
</feature>